<proteinExistence type="predicted"/>
<reference evidence="1" key="1">
    <citation type="journal article" date="2021" name="Proc. Natl. Acad. Sci. U.S.A.">
        <title>A Catalog of Tens of Thousands of Viruses from Human Metagenomes Reveals Hidden Associations with Chronic Diseases.</title>
        <authorList>
            <person name="Tisza M.J."/>
            <person name="Buck C.B."/>
        </authorList>
    </citation>
    <scope>NUCLEOTIDE SEQUENCE</scope>
    <source>
        <strain evidence="1">CtNQV2</strain>
    </source>
</reference>
<dbReference type="EMBL" id="BK032510">
    <property type="protein sequence ID" value="DAF43957.1"/>
    <property type="molecule type" value="Genomic_DNA"/>
</dbReference>
<organism evidence="1">
    <name type="scientific">Myoviridae sp. ctNQV2</name>
    <dbReference type="NCBI Taxonomy" id="2827683"/>
    <lineage>
        <taxon>Viruses</taxon>
        <taxon>Duplodnaviria</taxon>
        <taxon>Heunggongvirae</taxon>
        <taxon>Uroviricota</taxon>
        <taxon>Caudoviricetes</taxon>
    </lineage>
</organism>
<evidence type="ECO:0000313" key="1">
    <source>
        <dbReference type="EMBL" id="DAF43957.1"/>
    </source>
</evidence>
<sequence length="136" mass="15941">MLGIECNNLKEVEIILNHFNEAKGNLINPNMKGLINEIDVSSKEIGYPVVIVKNRNHIEYYFGSYDEEPIEVVSFSEFTLSNTLDEKIKDVEKMFKHYNYLCKPENSFSLNSKVREKMVEKMKQVINVYNQIKKEN</sequence>
<name>A0A8S5RYZ4_9CAUD</name>
<protein>
    <submittedName>
        <fullName evidence="1">Uncharacterized protein</fullName>
    </submittedName>
</protein>
<accession>A0A8S5RYZ4</accession>